<feature type="transmembrane region" description="Helical" evidence="1">
    <location>
        <begin position="39"/>
        <end position="54"/>
    </location>
</feature>
<keyword evidence="1" id="KW-0812">Transmembrane</keyword>
<keyword evidence="1" id="KW-0472">Membrane</keyword>
<organism evidence="2">
    <name type="scientific">Alsobacter sp. KACC 23698</name>
    <dbReference type="NCBI Taxonomy" id="3149229"/>
    <lineage>
        <taxon>Bacteria</taxon>
        <taxon>Pseudomonadati</taxon>
        <taxon>Pseudomonadota</taxon>
        <taxon>Alphaproteobacteria</taxon>
        <taxon>Hyphomicrobiales</taxon>
        <taxon>Alsobacteraceae</taxon>
        <taxon>Alsobacter</taxon>
    </lineage>
</organism>
<evidence type="ECO:0000256" key="1">
    <source>
        <dbReference type="SAM" id="Phobius"/>
    </source>
</evidence>
<dbReference type="AlphaFoldDB" id="A0AAU7JMQ3"/>
<proteinExistence type="predicted"/>
<evidence type="ECO:0000313" key="2">
    <source>
        <dbReference type="EMBL" id="XBO41702.1"/>
    </source>
</evidence>
<protein>
    <submittedName>
        <fullName evidence="2">VanZ family protein</fullName>
    </submittedName>
</protein>
<dbReference type="InterPro" id="IPR017015">
    <property type="entry name" value="UCP033367_VanZ"/>
</dbReference>
<dbReference type="EMBL" id="CP157484">
    <property type="protein sequence ID" value="XBO41702.1"/>
    <property type="molecule type" value="Genomic_DNA"/>
</dbReference>
<sequence>MKSCVRVAAWIVALALLAVTVCPIDFRPTTGLSADLERFIAFCLCGVLFGLAYPRHKLAVVTAVVLGAAGLEAIQYLSPSRHGRMHDFEVKAIAGALGAFSMAVFDRISREISPR</sequence>
<accession>A0AAU7JMQ3</accession>
<dbReference type="PIRSF" id="PIRSF033367">
    <property type="entry name" value="UCP033367_VanZ"/>
    <property type="match status" value="1"/>
</dbReference>
<gene>
    <name evidence="2" type="ORF">ABEG18_06615</name>
</gene>
<keyword evidence="1" id="KW-1133">Transmembrane helix</keyword>
<reference evidence="2" key="1">
    <citation type="submission" date="2024-05" db="EMBL/GenBank/DDBJ databases">
        <authorList>
            <person name="Kim S."/>
            <person name="Heo J."/>
            <person name="Choi H."/>
            <person name="Choi Y."/>
            <person name="Kwon S.-W."/>
            <person name="Kim Y."/>
        </authorList>
    </citation>
    <scope>NUCLEOTIDE SEQUENCE</scope>
    <source>
        <strain evidence="2">KACC 23698</strain>
    </source>
</reference>
<name>A0AAU7JMQ3_9HYPH</name>
<feature type="transmembrane region" description="Helical" evidence="1">
    <location>
        <begin position="59"/>
        <end position="78"/>
    </location>
</feature>
<feature type="transmembrane region" description="Helical" evidence="1">
    <location>
        <begin position="90"/>
        <end position="108"/>
    </location>
</feature>